<evidence type="ECO:0000256" key="7">
    <source>
        <dbReference type="ARBA" id="ARBA00022516"/>
    </source>
</evidence>
<dbReference type="InterPro" id="IPR023213">
    <property type="entry name" value="CAT-like_dom_sf"/>
</dbReference>
<comment type="catalytic activity">
    <reaction evidence="3">
        <text>2 a mycocerosyl-[mycocerosic acid synthase] + a phthiodiolone = a dimycocerosyl phthiodiolone + 2 holo-[mycocerosic acid synthase].</text>
        <dbReference type="EC" id="2.3.1.282"/>
    </reaction>
</comment>
<keyword evidence="7" id="KW-0444">Lipid biosynthesis</keyword>
<evidence type="ECO:0000256" key="4">
    <source>
        <dbReference type="ARBA" id="ARBA00006558"/>
    </source>
</evidence>
<dbReference type="EMBL" id="BAEH01000021">
    <property type="protein sequence ID" value="GAB17189.1"/>
    <property type="molecule type" value="Genomic_DNA"/>
</dbReference>
<evidence type="ECO:0000313" key="15">
    <source>
        <dbReference type="Proteomes" id="UP000035034"/>
    </source>
</evidence>
<evidence type="ECO:0000256" key="2">
    <source>
        <dbReference type="ARBA" id="ARBA00000625"/>
    </source>
</evidence>
<comment type="catalytic activity">
    <reaction evidence="2">
        <text>2 a mycocerosyl-[mycocerosic acid synthase] + a phenolphthiocerol = a dimycocerosyl phenolphthiocerol + 2 holo-[mycocerosic acid synthase].</text>
        <dbReference type="EC" id="2.3.1.282"/>
    </reaction>
</comment>
<evidence type="ECO:0000256" key="5">
    <source>
        <dbReference type="ARBA" id="ARBA00012866"/>
    </source>
</evidence>
<gene>
    <name evidence="14" type="ORF">GOEFS_021_00160</name>
</gene>
<proteinExistence type="inferred from homology"/>
<accession>H0QWI8</accession>
<comment type="catalytic activity">
    <reaction evidence="1">
        <text>2 a mycocerosyl-[mycocerosic acid synthase] + a phthiocerol = a dimycocerosyl phthiocerol + 2 holo-[mycocerosic acid synthase].</text>
        <dbReference type="EC" id="2.3.1.282"/>
    </reaction>
</comment>
<dbReference type="Proteomes" id="UP000035034">
    <property type="component" value="Unassembled WGS sequence"/>
</dbReference>
<dbReference type="AlphaFoldDB" id="H0QWI8"/>
<dbReference type="Pfam" id="PF16911">
    <property type="entry name" value="PapA_C"/>
    <property type="match status" value="1"/>
</dbReference>
<organism evidence="14 15">
    <name type="scientific">Gordonia effusa NBRC 100432</name>
    <dbReference type="NCBI Taxonomy" id="1077974"/>
    <lineage>
        <taxon>Bacteria</taxon>
        <taxon>Bacillati</taxon>
        <taxon>Actinomycetota</taxon>
        <taxon>Actinomycetes</taxon>
        <taxon>Mycobacteriales</taxon>
        <taxon>Gordoniaceae</taxon>
        <taxon>Gordonia</taxon>
    </lineage>
</organism>
<keyword evidence="9" id="KW-0012">Acyltransferase</keyword>
<keyword evidence="8" id="KW-0808">Transferase</keyword>
<dbReference type="SUPFAM" id="SSF52777">
    <property type="entry name" value="CoA-dependent acyltransferases"/>
    <property type="match status" value="2"/>
</dbReference>
<dbReference type="OrthoDB" id="3318646at2"/>
<evidence type="ECO:0000256" key="3">
    <source>
        <dbReference type="ARBA" id="ARBA00001907"/>
    </source>
</evidence>
<dbReference type="InterPro" id="IPR031641">
    <property type="entry name" value="PapA_C"/>
</dbReference>
<evidence type="ECO:0000256" key="11">
    <source>
        <dbReference type="ARBA" id="ARBA00032317"/>
    </source>
</evidence>
<sequence length="420" mass="44058">MPRRDLSPLEIPYVVTNTTSSGSVVFRGSLDVDRLAQAYAALRREYPDLTGKIVPTALGFELVTPDTPLNETVAPIIIEHRAFTPSDVRLGIRPEVATSALQLISDGPLHRITLGVNHALADGTRAMFLNLRLWVLYTNPSEYVGPTAELPLAPMDFAARLGGPATAPPVHAVVPAVSAGVLPTPDAVNAGEFGFERIRLEAGATDALRRRAKASGVSMHGLLVGLIVAAERAELDVPVDEAVTMAVFSPVDLRGYCNPPIEPAAVTNFAGSSTVSVSVRGDSSPIEIGRTVLDRLRADLADGTAAATLTGVTGVQVTGGAPVRLSNIGAFPAPPPPDGLAILDVHTSSEVDIEQVRLLVQGAPPEALAPLVGMHYHALTFDGRLSIELRHAPGTLSSDAVTRIRDRIESSLTEPVGAAV</sequence>
<dbReference type="STRING" id="1077974.GOEFS_021_00160"/>
<evidence type="ECO:0000256" key="9">
    <source>
        <dbReference type="ARBA" id="ARBA00023315"/>
    </source>
</evidence>
<evidence type="ECO:0000313" key="14">
    <source>
        <dbReference type="EMBL" id="GAB17189.1"/>
    </source>
</evidence>
<dbReference type="EC" id="2.3.1.282" evidence="5"/>
<feature type="domain" description="Phthiocerol/phthiodiolone dimycocerosyl transferase C-terminal" evidence="13">
    <location>
        <begin position="192"/>
        <end position="389"/>
    </location>
</feature>
<dbReference type="eggNOG" id="COG1020">
    <property type="taxonomic scope" value="Bacteria"/>
</dbReference>
<evidence type="ECO:0000259" key="13">
    <source>
        <dbReference type="Pfam" id="PF16911"/>
    </source>
</evidence>
<evidence type="ECO:0000256" key="1">
    <source>
        <dbReference type="ARBA" id="ARBA00000026"/>
    </source>
</evidence>
<reference evidence="14 15" key="1">
    <citation type="submission" date="2011-12" db="EMBL/GenBank/DDBJ databases">
        <title>Whole genome shotgun sequence of Gordonia effusa NBRC 100432.</title>
        <authorList>
            <person name="Yoshida I."/>
            <person name="Takarada H."/>
            <person name="Hosoyama A."/>
            <person name="Tsuchikane K."/>
            <person name="Katsumata H."/>
            <person name="Yamazaki S."/>
            <person name="Fujita N."/>
        </authorList>
    </citation>
    <scope>NUCLEOTIDE SEQUENCE [LARGE SCALE GENOMIC DNA]</scope>
    <source>
        <strain evidence="14 15">NBRC 100432</strain>
    </source>
</reference>
<comment type="caution">
    <text evidence="14">The sequence shown here is derived from an EMBL/GenBank/DDBJ whole genome shotgun (WGS) entry which is preliminary data.</text>
</comment>
<dbReference type="Gene3D" id="3.30.559.10">
    <property type="entry name" value="Chloramphenicol acetyltransferase-like domain"/>
    <property type="match status" value="1"/>
</dbReference>
<evidence type="ECO:0000256" key="12">
    <source>
        <dbReference type="ARBA" id="ARBA00033407"/>
    </source>
</evidence>
<dbReference type="Gene3D" id="3.30.559.30">
    <property type="entry name" value="Nonribosomal peptide synthetase, condensation domain"/>
    <property type="match status" value="1"/>
</dbReference>
<keyword evidence="7" id="KW-0443">Lipid metabolism</keyword>
<dbReference type="RefSeq" id="WP_007316527.1">
    <property type="nucleotide sequence ID" value="NZ_BAEH01000021.1"/>
</dbReference>
<keyword evidence="15" id="KW-1185">Reference proteome</keyword>
<comment type="similarity">
    <text evidence="4">Belongs to the acyltransferase PapA5 family.</text>
</comment>
<name>H0QWI8_9ACTN</name>
<evidence type="ECO:0000256" key="8">
    <source>
        <dbReference type="ARBA" id="ARBA00022679"/>
    </source>
</evidence>
<protein>
    <recommendedName>
        <fullName evidence="6">Phthiocerol/phthiodiolone dimycocerosyl transferase</fullName>
        <ecNumber evidence="5">2.3.1.282</ecNumber>
    </recommendedName>
    <alternativeName>
        <fullName evidence="12">Acyltransferase PapA5</fullName>
    </alternativeName>
    <alternativeName>
        <fullName evidence="10">Phthiocerol/phthiodiolone O-acyltransferase</fullName>
    </alternativeName>
    <alternativeName>
        <fullName evidence="11">Polyketide synthase-associated protein A5</fullName>
    </alternativeName>
</protein>
<evidence type="ECO:0000256" key="10">
    <source>
        <dbReference type="ARBA" id="ARBA00030465"/>
    </source>
</evidence>
<dbReference type="GO" id="GO:0016746">
    <property type="term" value="F:acyltransferase activity"/>
    <property type="evidence" value="ECO:0007669"/>
    <property type="project" value="UniProtKB-KW"/>
</dbReference>
<evidence type="ECO:0000256" key="6">
    <source>
        <dbReference type="ARBA" id="ARBA00013449"/>
    </source>
</evidence>